<dbReference type="Gene3D" id="2.60.40.2310">
    <property type="match status" value="1"/>
</dbReference>
<dbReference type="Pfam" id="PF02225">
    <property type="entry name" value="PA"/>
    <property type="match status" value="1"/>
</dbReference>
<feature type="signal peptide" evidence="9">
    <location>
        <begin position="1"/>
        <end position="26"/>
    </location>
</feature>
<dbReference type="Gene3D" id="3.50.30.30">
    <property type="match status" value="1"/>
</dbReference>
<gene>
    <name evidence="14" type="ORF">EDD54_0811</name>
</gene>
<sequence>MTGLRTRVALAGAALALLCAAVPAPAAETSGVYIVTLADPPAVAYAGGVAGLPATAPDAATGRTFDATSAAVFAYGRALERRQDAVIATLGRPVRTGYRFTTTVNGFTARLTAAEADRLRGAPGVVSVTPDRAARLEALRTPQVLGLTGAKGIWSRSVDGRTLTGEDVIVGVVDSGIQPENPAVFDRVDAKGFPVAAGGTKAYGAPPAKWKGRCVSEPGFSAATACNDKLIGARTFHAGFDLLDLQMAAIEYPSARDSNGHGSHTAATAAGNRNAPLFEGALSSGLAPRARIAAYKACWSYVDLSVITGATSTCIISDVVAAIEQATEDGVDVVNVSIGGYGDTITDPLSLAFLGATRAGVFAAASAGNDGENGTVGHQAPWVTTVAATTYKGSPKATITLGNGTGYTGASLATAVPAAPFVLADAIAGAGVDPAVAIFCGPGTLDATEAAGKIVVCDRGGGLARVDKSAEVARAGGAGMVLVNVSPDADNLVADLHAVPTVHLPVADRTALRDYAATSGPTAAIGQFAFVAGTPAPVLADYSSAGPGNGRPEVLKPDVSAPGSDVIDAYAYKPASRAEHDAILAGAVAPAAYNVLSGTSMASPHVAGLAALIRQARPDFGPLDIRSAIMTSATNVVSLGGARDRRVDRAGAGFIDPAGALDPGLVYPVSSADLDGYLCGVGLPPSVCGSGRATAPERLNQPSVRMTMVGSGRFVRKVKNVGKTTATYTASLDLRGFAGKVTPASLTLKPGATGAFTVDLTATTAPYGTAVPGYLTWTDGTHRVRSPLLLTTVGMKATDVASTQATTTVERTVRFGYAGKVTVVAMGLGPRQTARGTVNGHFTGQGAGGSECYRIAAGTSHRDFAIARIGSLVRVRVAPVDPNTTADLDLYVHDGDLGYYEAATKDNSTETLDYLAQKAFTRVCVVARNGDGATPYTISLWEATAKPATGALVVSGLPRTVVAGLDYELSIGWSGLAAGSSDFGGVLFYRGTPSNENLLGSIAVTVRPPKSSGSSTLAAVH</sequence>
<evidence type="ECO:0000259" key="11">
    <source>
        <dbReference type="Pfam" id="PF02225"/>
    </source>
</evidence>
<keyword evidence="4 7" id="KW-0378">Hydrolase</keyword>
<evidence type="ECO:0000313" key="14">
    <source>
        <dbReference type="EMBL" id="TDP86927.1"/>
    </source>
</evidence>
<dbReference type="PANTHER" id="PTHR10795">
    <property type="entry name" value="PROPROTEIN CONVERTASE SUBTILISIN/KEXIN"/>
    <property type="match status" value="1"/>
</dbReference>
<dbReference type="InterPro" id="IPR000209">
    <property type="entry name" value="Peptidase_S8/S53_dom"/>
</dbReference>
<keyword evidence="5 7" id="KW-0720">Serine protease</keyword>
<keyword evidence="15" id="KW-1185">Reference proteome</keyword>
<evidence type="ECO:0000256" key="6">
    <source>
        <dbReference type="PIRSR" id="PIRSR615500-1"/>
    </source>
</evidence>
<comment type="similarity">
    <text evidence="1 7 8">Belongs to the peptidase S8 family.</text>
</comment>
<dbReference type="PROSITE" id="PS00138">
    <property type="entry name" value="SUBTILASE_SER"/>
    <property type="match status" value="1"/>
</dbReference>
<name>A0A4R6RLT0_9HYPH</name>
<evidence type="ECO:0000256" key="8">
    <source>
        <dbReference type="RuleBase" id="RU003355"/>
    </source>
</evidence>
<feature type="active site" description="Charge relay system" evidence="6 7">
    <location>
        <position position="261"/>
    </location>
</feature>
<evidence type="ECO:0000313" key="15">
    <source>
        <dbReference type="Proteomes" id="UP000294547"/>
    </source>
</evidence>
<dbReference type="InterPro" id="IPR045051">
    <property type="entry name" value="SBT"/>
</dbReference>
<feature type="active site" description="Charge relay system" evidence="6 7">
    <location>
        <position position="174"/>
    </location>
</feature>
<dbReference type="InterPro" id="IPR010259">
    <property type="entry name" value="S8pro/Inhibitor_I9"/>
</dbReference>
<evidence type="ECO:0000256" key="9">
    <source>
        <dbReference type="SAM" id="SignalP"/>
    </source>
</evidence>
<protein>
    <submittedName>
        <fullName evidence="14">Peptidase inhibitor I9</fullName>
    </submittedName>
</protein>
<feature type="active site" description="Charge relay system" evidence="6 7">
    <location>
        <position position="600"/>
    </location>
</feature>
<dbReference type="Pfam" id="PF05922">
    <property type="entry name" value="Inhibitor_I9"/>
    <property type="match status" value="1"/>
</dbReference>
<evidence type="ECO:0000256" key="3">
    <source>
        <dbReference type="ARBA" id="ARBA00022729"/>
    </source>
</evidence>
<keyword evidence="3 9" id="KW-0732">Signal</keyword>
<dbReference type="Pfam" id="PF17766">
    <property type="entry name" value="fn3_6"/>
    <property type="match status" value="1"/>
</dbReference>
<dbReference type="GO" id="GO:0004252">
    <property type="term" value="F:serine-type endopeptidase activity"/>
    <property type="evidence" value="ECO:0007669"/>
    <property type="project" value="UniProtKB-UniRule"/>
</dbReference>
<feature type="domain" description="Inhibitor I9" evidence="12">
    <location>
        <begin position="92"/>
        <end position="136"/>
    </location>
</feature>
<feature type="chain" id="PRO_5020988470" evidence="9">
    <location>
        <begin position="27"/>
        <end position="1021"/>
    </location>
</feature>
<dbReference type="GO" id="GO:0006508">
    <property type="term" value="P:proteolysis"/>
    <property type="evidence" value="ECO:0007669"/>
    <property type="project" value="UniProtKB-KW"/>
</dbReference>
<dbReference type="AlphaFoldDB" id="A0A4R6RLT0"/>
<dbReference type="Gene3D" id="3.30.70.80">
    <property type="entry name" value="Peptidase S8 propeptide/proteinase inhibitor I9"/>
    <property type="match status" value="1"/>
</dbReference>
<evidence type="ECO:0000259" key="10">
    <source>
        <dbReference type="Pfam" id="PF00082"/>
    </source>
</evidence>
<dbReference type="Pfam" id="PF00082">
    <property type="entry name" value="Peptidase_S8"/>
    <property type="match status" value="1"/>
</dbReference>
<feature type="domain" description="PA" evidence="11">
    <location>
        <begin position="446"/>
        <end position="511"/>
    </location>
</feature>
<keyword evidence="2 7" id="KW-0645">Protease</keyword>
<dbReference type="RefSeq" id="WP_165644325.1">
    <property type="nucleotide sequence ID" value="NZ_BSPM01000008.1"/>
</dbReference>
<feature type="domain" description="Subtilisin-like protease fibronectin type-III" evidence="13">
    <location>
        <begin position="699"/>
        <end position="789"/>
    </location>
</feature>
<evidence type="ECO:0000256" key="2">
    <source>
        <dbReference type="ARBA" id="ARBA00022670"/>
    </source>
</evidence>
<dbReference type="PROSITE" id="PS00136">
    <property type="entry name" value="SUBTILASE_ASP"/>
    <property type="match status" value="1"/>
</dbReference>
<evidence type="ECO:0000256" key="4">
    <source>
        <dbReference type="ARBA" id="ARBA00022801"/>
    </source>
</evidence>
<dbReference type="PRINTS" id="PR00723">
    <property type="entry name" value="SUBTILISIN"/>
</dbReference>
<evidence type="ECO:0000259" key="13">
    <source>
        <dbReference type="Pfam" id="PF17766"/>
    </source>
</evidence>
<evidence type="ECO:0000259" key="12">
    <source>
        <dbReference type="Pfam" id="PF05922"/>
    </source>
</evidence>
<dbReference type="InterPro" id="IPR023828">
    <property type="entry name" value="Peptidase_S8_Ser-AS"/>
</dbReference>
<dbReference type="SUPFAM" id="SSF52743">
    <property type="entry name" value="Subtilisin-like"/>
    <property type="match status" value="1"/>
</dbReference>
<dbReference type="InterPro" id="IPR023827">
    <property type="entry name" value="Peptidase_S8_Asp-AS"/>
</dbReference>
<dbReference type="EMBL" id="SNXY01000006">
    <property type="protein sequence ID" value="TDP86927.1"/>
    <property type="molecule type" value="Genomic_DNA"/>
</dbReference>
<dbReference type="Gene3D" id="3.40.50.200">
    <property type="entry name" value="Peptidase S8/S53 domain"/>
    <property type="match status" value="1"/>
</dbReference>
<dbReference type="CDD" id="cd02120">
    <property type="entry name" value="PA_subtilisin_like"/>
    <property type="match status" value="1"/>
</dbReference>
<organism evidence="14 15">
    <name type="scientific">Oharaeibacter diazotrophicus</name>
    <dbReference type="NCBI Taxonomy" id="1920512"/>
    <lineage>
        <taxon>Bacteria</taxon>
        <taxon>Pseudomonadati</taxon>
        <taxon>Pseudomonadota</taxon>
        <taxon>Alphaproteobacteria</taxon>
        <taxon>Hyphomicrobiales</taxon>
        <taxon>Pleomorphomonadaceae</taxon>
        <taxon>Oharaeibacter</taxon>
    </lineage>
</organism>
<dbReference type="InterPro" id="IPR037045">
    <property type="entry name" value="S8pro/Inhibitor_I9_sf"/>
</dbReference>
<dbReference type="InterPro" id="IPR041469">
    <property type="entry name" value="Subtilisin-like_FN3"/>
</dbReference>
<evidence type="ECO:0000256" key="7">
    <source>
        <dbReference type="PROSITE-ProRule" id="PRU01240"/>
    </source>
</evidence>
<proteinExistence type="inferred from homology"/>
<reference evidence="14 15" key="1">
    <citation type="submission" date="2019-03" db="EMBL/GenBank/DDBJ databases">
        <title>Genomic Encyclopedia of Type Strains, Phase IV (KMG-IV): sequencing the most valuable type-strain genomes for metagenomic binning, comparative biology and taxonomic classification.</title>
        <authorList>
            <person name="Goeker M."/>
        </authorList>
    </citation>
    <scope>NUCLEOTIDE SEQUENCE [LARGE SCALE GENOMIC DNA]</scope>
    <source>
        <strain evidence="14 15">DSM 102969</strain>
    </source>
</reference>
<dbReference type="InterPro" id="IPR036852">
    <property type="entry name" value="Peptidase_S8/S53_dom_sf"/>
</dbReference>
<dbReference type="InterPro" id="IPR003137">
    <property type="entry name" value="PA_domain"/>
</dbReference>
<evidence type="ECO:0000256" key="1">
    <source>
        <dbReference type="ARBA" id="ARBA00011073"/>
    </source>
</evidence>
<comment type="caution">
    <text evidence="14">The sequence shown here is derived from an EMBL/GenBank/DDBJ whole genome shotgun (WGS) entry which is preliminary data.</text>
</comment>
<accession>A0A4R6RLT0</accession>
<evidence type="ECO:0000256" key="5">
    <source>
        <dbReference type="ARBA" id="ARBA00022825"/>
    </source>
</evidence>
<dbReference type="InterPro" id="IPR015500">
    <property type="entry name" value="Peptidase_S8_subtilisin-rel"/>
</dbReference>
<dbReference type="PROSITE" id="PS51892">
    <property type="entry name" value="SUBTILASE"/>
    <property type="match status" value="1"/>
</dbReference>
<dbReference type="Proteomes" id="UP000294547">
    <property type="component" value="Unassembled WGS sequence"/>
</dbReference>
<feature type="domain" description="Peptidase S8/S53" evidence="10">
    <location>
        <begin position="165"/>
        <end position="639"/>
    </location>
</feature>